<dbReference type="Proteomes" id="UP001341840">
    <property type="component" value="Unassembled WGS sequence"/>
</dbReference>
<feature type="region of interest" description="Disordered" evidence="1">
    <location>
        <begin position="17"/>
        <end position="74"/>
    </location>
</feature>
<sequence>ESSHPPRTYKATVVAQRHVRTNSTTRDPLPATYEPKLIIEGSSTRKVRRPERGMSEEKQEEDLKNVVTMQAARL</sequence>
<evidence type="ECO:0000313" key="3">
    <source>
        <dbReference type="Proteomes" id="UP001341840"/>
    </source>
</evidence>
<feature type="non-terminal residue" evidence="2">
    <location>
        <position position="1"/>
    </location>
</feature>
<dbReference type="EMBL" id="JASCZI010273039">
    <property type="protein sequence ID" value="MED6224113.1"/>
    <property type="molecule type" value="Genomic_DNA"/>
</dbReference>
<evidence type="ECO:0000256" key="1">
    <source>
        <dbReference type="SAM" id="MobiDB-lite"/>
    </source>
</evidence>
<evidence type="ECO:0000313" key="2">
    <source>
        <dbReference type="EMBL" id="MED6224113.1"/>
    </source>
</evidence>
<name>A0ABU6ZQ25_9FABA</name>
<organism evidence="2 3">
    <name type="scientific">Stylosanthes scabra</name>
    <dbReference type="NCBI Taxonomy" id="79078"/>
    <lineage>
        <taxon>Eukaryota</taxon>
        <taxon>Viridiplantae</taxon>
        <taxon>Streptophyta</taxon>
        <taxon>Embryophyta</taxon>
        <taxon>Tracheophyta</taxon>
        <taxon>Spermatophyta</taxon>
        <taxon>Magnoliopsida</taxon>
        <taxon>eudicotyledons</taxon>
        <taxon>Gunneridae</taxon>
        <taxon>Pentapetalae</taxon>
        <taxon>rosids</taxon>
        <taxon>fabids</taxon>
        <taxon>Fabales</taxon>
        <taxon>Fabaceae</taxon>
        <taxon>Papilionoideae</taxon>
        <taxon>50 kb inversion clade</taxon>
        <taxon>dalbergioids sensu lato</taxon>
        <taxon>Dalbergieae</taxon>
        <taxon>Pterocarpus clade</taxon>
        <taxon>Stylosanthes</taxon>
    </lineage>
</organism>
<keyword evidence="3" id="KW-1185">Reference proteome</keyword>
<feature type="compositionally biased region" description="Basic and acidic residues" evidence="1">
    <location>
        <begin position="50"/>
        <end position="64"/>
    </location>
</feature>
<reference evidence="2 3" key="1">
    <citation type="journal article" date="2023" name="Plants (Basel)">
        <title>Bridging the Gap: Combining Genomics and Transcriptomics Approaches to Understand Stylosanthes scabra, an Orphan Legume from the Brazilian Caatinga.</title>
        <authorList>
            <person name="Ferreira-Neto J.R.C."/>
            <person name="da Silva M.D."/>
            <person name="Binneck E."/>
            <person name="de Melo N.F."/>
            <person name="da Silva R.H."/>
            <person name="de Melo A.L.T.M."/>
            <person name="Pandolfi V."/>
            <person name="Bustamante F.O."/>
            <person name="Brasileiro-Vidal A.C."/>
            <person name="Benko-Iseppon A.M."/>
        </authorList>
    </citation>
    <scope>NUCLEOTIDE SEQUENCE [LARGE SCALE GENOMIC DNA]</scope>
    <source>
        <tissue evidence="2">Leaves</tissue>
    </source>
</reference>
<protein>
    <submittedName>
        <fullName evidence="2">Uncharacterized protein</fullName>
    </submittedName>
</protein>
<comment type="caution">
    <text evidence="2">The sequence shown here is derived from an EMBL/GenBank/DDBJ whole genome shotgun (WGS) entry which is preliminary data.</text>
</comment>
<proteinExistence type="predicted"/>
<accession>A0ABU6ZQ25</accession>
<gene>
    <name evidence="2" type="ORF">PIB30_080614</name>
</gene>